<dbReference type="FunFam" id="1.10.10.60:FF:000127">
    <property type="entry name" value="homeobox protein aristaless-like 4"/>
    <property type="match status" value="1"/>
</dbReference>
<dbReference type="SUPFAM" id="SSF46689">
    <property type="entry name" value="Homeodomain-like"/>
    <property type="match status" value="1"/>
</dbReference>
<comment type="subcellular location">
    <subcellularLocation>
        <location evidence="1 13 14">Nucleus</location>
    </subcellularLocation>
</comment>
<dbReference type="SMART" id="SM00389">
    <property type="entry name" value="HOX"/>
    <property type="match status" value="1"/>
</dbReference>
<keyword evidence="3" id="KW-0217">Developmental protein</keyword>
<name>A0A9Q1BGA1_HOLLE</name>
<feature type="region of interest" description="Disordered" evidence="15">
    <location>
        <begin position="38"/>
        <end position="191"/>
    </location>
</feature>
<dbReference type="Pfam" id="PF03826">
    <property type="entry name" value="OAR"/>
    <property type="match status" value="1"/>
</dbReference>
<feature type="domain" description="OAR" evidence="17">
    <location>
        <begin position="456"/>
        <end position="469"/>
    </location>
</feature>
<feature type="compositionally biased region" description="Low complexity" evidence="15">
    <location>
        <begin position="118"/>
        <end position="128"/>
    </location>
</feature>
<keyword evidence="19" id="KW-1185">Reference proteome</keyword>
<feature type="region of interest" description="Disordered" evidence="15">
    <location>
        <begin position="322"/>
        <end position="357"/>
    </location>
</feature>
<evidence type="ECO:0000256" key="1">
    <source>
        <dbReference type="ARBA" id="ARBA00004123"/>
    </source>
</evidence>
<evidence type="ECO:0000256" key="10">
    <source>
        <dbReference type="ARBA" id="ARBA00023242"/>
    </source>
</evidence>
<feature type="compositionally biased region" description="Polar residues" evidence="15">
    <location>
        <begin position="86"/>
        <end position="111"/>
    </location>
</feature>
<comment type="subunit">
    <text evidence="11">Binds DNA.</text>
</comment>
<dbReference type="PROSITE" id="PS00027">
    <property type="entry name" value="HOMEOBOX_1"/>
    <property type="match status" value="1"/>
</dbReference>
<feature type="compositionally biased region" description="Low complexity" evidence="15">
    <location>
        <begin position="322"/>
        <end position="333"/>
    </location>
</feature>
<feature type="compositionally biased region" description="Polar residues" evidence="15">
    <location>
        <begin position="334"/>
        <end position="357"/>
    </location>
</feature>
<dbReference type="EMBL" id="JAIZAY010000019">
    <property type="protein sequence ID" value="KAJ8024139.1"/>
    <property type="molecule type" value="Genomic_DNA"/>
</dbReference>
<evidence type="ECO:0000256" key="11">
    <source>
        <dbReference type="ARBA" id="ARBA00064179"/>
    </source>
</evidence>
<accession>A0A9Q1BGA1</accession>
<evidence type="ECO:0000259" key="17">
    <source>
        <dbReference type="PROSITE" id="PS50803"/>
    </source>
</evidence>
<evidence type="ECO:0000256" key="3">
    <source>
        <dbReference type="ARBA" id="ARBA00022473"/>
    </source>
</evidence>
<evidence type="ECO:0000256" key="5">
    <source>
        <dbReference type="ARBA" id="ARBA00023015"/>
    </source>
</evidence>
<evidence type="ECO:0000256" key="14">
    <source>
        <dbReference type="RuleBase" id="RU000682"/>
    </source>
</evidence>
<evidence type="ECO:0000256" key="8">
    <source>
        <dbReference type="ARBA" id="ARBA00023159"/>
    </source>
</evidence>
<evidence type="ECO:0000256" key="7">
    <source>
        <dbReference type="ARBA" id="ARBA00023155"/>
    </source>
</evidence>
<dbReference type="InterPro" id="IPR050649">
    <property type="entry name" value="Paired_Homeobox_TFs"/>
</dbReference>
<dbReference type="PANTHER" id="PTHR24329:SF543">
    <property type="entry name" value="FI01017P-RELATED"/>
    <property type="match status" value="1"/>
</dbReference>
<dbReference type="GO" id="GO:0000977">
    <property type="term" value="F:RNA polymerase II transcription regulatory region sequence-specific DNA binding"/>
    <property type="evidence" value="ECO:0007669"/>
    <property type="project" value="TreeGrafter"/>
</dbReference>
<keyword evidence="5" id="KW-0805">Transcription regulation</keyword>
<evidence type="ECO:0000256" key="13">
    <source>
        <dbReference type="PROSITE-ProRule" id="PRU00108"/>
    </source>
</evidence>
<keyword evidence="7 13" id="KW-0371">Homeobox</keyword>
<feature type="domain" description="Homeobox" evidence="16">
    <location>
        <begin position="186"/>
        <end position="246"/>
    </location>
</feature>
<feature type="compositionally biased region" description="Basic and acidic residues" evidence="15">
    <location>
        <begin position="129"/>
        <end position="147"/>
    </location>
</feature>
<dbReference type="PANTHER" id="PTHR24329">
    <property type="entry name" value="HOMEOBOX PROTEIN ARISTALESS"/>
    <property type="match status" value="1"/>
</dbReference>
<evidence type="ECO:0000313" key="19">
    <source>
        <dbReference type="Proteomes" id="UP001152320"/>
    </source>
</evidence>
<dbReference type="GO" id="GO:0005634">
    <property type="term" value="C:nucleus"/>
    <property type="evidence" value="ECO:0007669"/>
    <property type="project" value="UniProtKB-SubCell"/>
</dbReference>
<feature type="compositionally biased region" description="Polar residues" evidence="15">
    <location>
        <begin position="148"/>
        <end position="159"/>
    </location>
</feature>
<dbReference type="InterPro" id="IPR001356">
    <property type="entry name" value="HD"/>
</dbReference>
<evidence type="ECO:0000256" key="15">
    <source>
        <dbReference type="SAM" id="MobiDB-lite"/>
    </source>
</evidence>
<dbReference type="Gene3D" id="1.10.10.60">
    <property type="entry name" value="Homeodomain-like"/>
    <property type="match status" value="1"/>
</dbReference>
<comment type="caution">
    <text evidence="18">The sequence shown here is derived from an EMBL/GenBank/DDBJ whole genome shotgun (WGS) entry which is preliminary data.</text>
</comment>
<dbReference type="AlphaFoldDB" id="A0A9Q1BGA1"/>
<keyword evidence="8" id="KW-0010">Activator</keyword>
<evidence type="ECO:0000313" key="18">
    <source>
        <dbReference type="EMBL" id="KAJ8024139.1"/>
    </source>
</evidence>
<dbReference type="PROSITE" id="PS50803">
    <property type="entry name" value="OAR"/>
    <property type="match status" value="1"/>
</dbReference>
<evidence type="ECO:0000259" key="16">
    <source>
        <dbReference type="PROSITE" id="PS50071"/>
    </source>
</evidence>
<dbReference type="InterPro" id="IPR017970">
    <property type="entry name" value="Homeobox_CS"/>
</dbReference>
<keyword evidence="4" id="KW-0597">Phosphoprotein</keyword>
<comment type="similarity">
    <text evidence="2">Belongs to the paired homeobox family.</text>
</comment>
<organism evidence="18 19">
    <name type="scientific">Holothuria leucospilota</name>
    <name type="common">Black long sea cucumber</name>
    <name type="synonym">Mertensiothuria leucospilota</name>
    <dbReference type="NCBI Taxonomy" id="206669"/>
    <lineage>
        <taxon>Eukaryota</taxon>
        <taxon>Metazoa</taxon>
        <taxon>Echinodermata</taxon>
        <taxon>Eleutherozoa</taxon>
        <taxon>Echinozoa</taxon>
        <taxon>Holothuroidea</taxon>
        <taxon>Aspidochirotacea</taxon>
        <taxon>Aspidochirotida</taxon>
        <taxon>Holothuriidae</taxon>
        <taxon>Holothuria</taxon>
    </lineage>
</organism>
<dbReference type="GO" id="GO:0000981">
    <property type="term" value="F:DNA-binding transcription factor activity, RNA polymerase II-specific"/>
    <property type="evidence" value="ECO:0007669"/>
    <property type="project" value="InterPro"/>
</dbReference>
<evidence type="ECO:0000256" key="12">
    <source>
        <dbReference type="ARBA" id="ARBA00074894"/>
    </source>
</evidence>
<feature type="compositionally biased region" description="Gly residues" evidence="15">
    <location>
        <begin position="62"/>
        <end position="72"/>
    </location>
</feature>
<dbReference type="Pfam" id="PF00046">
    <property type="entry name" value="Homeodomain"/>
    <property type="match status" value="1"/>
</dbReference>
<protein>
    <recommendedName>
        <fullName evidence="12">Homeobox protein aristaless-like 4</fullName>
    </recommendedName>
</protein>
<dbReference type="Proteomes" id="UP001152320">
    <property type="component" value="Chromosome 19"/>
</dbReference>
<reference evidence="18" key="1">
    <citation type="submission" date="2021-10" db="EMBL/GenBank/DDBJ databases">
        <title>Tropical sea cucumber genome reveals ecological adaptation and Cuvierian tubules defense mechanism.</title>
        <authorList>
            <person name="Chen T."/>
        </authorList>
    </citation>
    <scope>NUCLEOTIDE SEQUENCE</scope>
    <source>
        <strain evidence="18">Nanhai2018</strain>
        <tissue evidence="18">Muscle</tissue>
    </source>
</reference>
<keyword evidence="6 13" id="KW-0238">DNA-binding</keyword>
<dbReference type="InterPro" id="IPR003654">
    <property type="entry name" value="OAR_dom"/>
</dbReference>
<evidence type="ECO:0000256" key="9">
    <source>
        <dbReference type="ARBA" id="ARBA00023163"/>
    </source>
</evidence>
<dbReference type="GO" id="GO:0048513">
    <property type="term" value="P:animal organ development"/>
    <property type="evidence" value="ECO:0007669"/>
    <property type="project" value="UniProtKB-ARBA"/>
</dbReference>
<dbReference type="CDD" id="cd00086">
    <property type="entry name" value="homeodomain"/>
    <property type="match status" value="1"/>
</dbReference>
<feature type="compositionally biased region" description="Basic and acidic residues" evidence="15">
    <location>
        <begin position="160"/>
        <end position="185"/>
    </location>
</feature>
<dbReference type="OrthoDB" id="6159439at2759"/>
<keyword evidence="9" id="KW-0804">Transcription</keyword>
<dbReference type="PROSITE" id="PS50071">
    <property type="entry name" value="HOMEOBOX_2"/>
    <property type="match status" value="1"/>
</dbReference>
<gene>
    <name evidence="18" type="ORF">HOLleu_36781</name>
</gene>
<feature type="DNA-binding region" description="Homeobox" evidence="13">
    <location>
        <begin position="188"/>
        <end position="247"/>
    </location>
</feature>
<evidence type="ECO:0000256" key="6">
    <source>
        <dbReference type="ARBA" id="ARBA00023125"/>
    </source>
</evidence>
<evidence type="ECO:0000256" key="2">
    <source>
        <dbReference type="ARBA" id="ARBA00005733"/>
    </source>
</evidence>
<sequence length="479" mass="51996">MDPFGQLPTYSTLAVQNDHHHHSVTRGVLPGPFGSGIVTHSANNRTPGGDYNMQHSIEGILGSTGAGNGGAGSTPPVPVTNGRPRSLSTTGSPDSFQNEEMTPSSVPSVQSHSDHRLSSTNPTAATSPTEKHRSEETDVIISEKTDESSNNNNTDAQSTKSDDGDNDDARSEKDDGKSSGGDDSKRKKRRNRTTFTSFQLEEMEKVFQRTHYPDVYMREQLALRCDLTEARVQVWFQNRRAKWRKRERFQQMQTMRGLAPPGSGYEMPMAPRGEYGQVGSSGFPMLTSGDAVHHTPAPVEGAMLRICRNLQNLRREFDSRRIGPTTTGITTGPLSNQTPSVTSDPSSQLTTSSMMPASPWATNMTSPLAPTMDTRQTQLSQAANSCMVPQGGLPSFMGVAGHNLNPVMNAMSPTVSVSSATGGTYLPHVAPPNMNAYNGQFPDFHCQDNGMDRRTDSITALRLRAKEHSSVMGMMNGYS</sequence>
<proteinExistence type="inferred from homology"/>
<keyword evidence="10 13" id="KW-0539">Nucleus</keyword>
<evidence type="ECO:0000256" key="4">
    <source>
        <dbReference type="ARBA" id="ARBA00022553"/>
    </source>
</evidence>
<dbReference type="InterPro" id="IPR009057">
    <property type="entry name" value="Homeodomain-like_sf"/>
</dbReference>